<feature type="coiled-coil region" evidence="1">
    <location>
        <begin position="432"/>
        <end position="459"/>
    </location>
</feature>
<feature type="region of interest" description="Disordered" evidence="2">
    <location>
        <begin position="1"/>
        <end position="123"/>
    </location>
</feature>
<name>K1Q7X2_MAGGI</name>
<reference evidence="3" key="1">
    <citation type="journal article" date="2012" name="Nature">
        <title>The oyster genome reveals stress adaptation and complexity of shell formation.</title>
        <authorList>
            <person name="Zhang G."/>
            <person name="Fang X."/>
            <person name="Guo X."/>
            <person name="Li L."/>
            <person name="Luo R."/>
            <person name="Xu F."/>
            <person name="Yang P."/>
            <person name="Zhang L."/>
            <person name="Wang X."/>
            <person name="Qi H."/>
            <person name="Xiong Z."/>
            <person name="Que H."/>
            <person name="Xie Y."/>
            <person name="Holland P.W."/>
            <person name="Paps J."/>
            <person name="Zhu Y."/>
            <person name="Wu F."/>
            <person name="Chen Y."/>
            <person name="Wang J."/>
            <person name="Peng C."/>
            <person name="Meng J."/>
            <person name="Yang L."/>
            <person name="Liu J."/>
            <person name="Wen B."/>
            <person name="Zhang N."/>
            <person name="Huang Z."/>
            <person name="Zhu Q."/>
            <person name="Feng Y."/>
            <person name="Mount A."/>
            <person name="Hedgecock D."/>
            <person name="Xu Z."/>
            <person name="Liu Y."/>
            <person name="Domazet-Loso T."/>
            <person name="Du Y."/>
            <person name="Sun X."/>
            <person name="Zhang S."/>
            <person name="Liu B."/>
            <person name="Cheng P."/>
            <person name="Jiang X."/>
            <person name="Li J."/>
            <person name="Fan D."/>
            <person name="Wang W."/>
            <person name="Fu W."/>
            <person name="Wang T."/>
            <person name="Wang B."/>
            <person name="Zhang J."/>
            <person name="Peng Z."/>
            <person name="Li Y."/>
            <person name="Li N."/>
            <person name="Wang J."/>
            <person name="Chen M."/>
            <person name="He Y."/>
            <person name="Tan F."/>
            <person name="Song X."/>
            <person name="Zheng Q."/>
            <person name="Huang R."/>
            <person name="Yang H."/>
            <person name="Du X."/>
            <person name="Chen L."/>
            <person name="Yang M."/>
            <person name="Gaffney P.M."/>
            <person name="Wang S."/>
            <person name="Luo L."/>
            <person name="She Z."/>
            <person name="Ming Y."/>
            <person name="Huang W."/>
            <person name="Zhang S."/>
            <person name="Huang B."/>
            <person name="Zhang Y."/>
            <person name="Qu T."/>
            <person name="Ni P."/>
            <person name="Miao G."/>
            <person name="Wang J."/>
            <person name="Wang Q."/>
            <person name="Steinberg C.E."/>
            <person name="Wang H."/>
            <person name="Li N."/>
            <person name="Qian L."/>
            <person name="Zhang G."/>
            <person name="Li Y."/>
            <person name="Yang H."/>
            <person name="Liu X."/>
            <person name="Wang J."/>
            <person name="Yin Y."/>
            <person name="Wang J."/>
        </authorList>
    </citation>
    <scope>NUCLEOTIDE SEQUENCE [LARGE SCALE GENOMIC DNA]</scope>
    <source>
        <strain evidence="3">05x7-T-G4-1.051#20</strain>
    </source>
</reference>
<evidence type="ECO:0000256" key="1">
    <source>
        <dbReference type="SAM" id="Coils"/>
    </source>
</evidence>
<dbReference type="HOGENOM" id="CLU_388435_0_0_1"/>
<protein>
    <recommendedName>
        <fullName evidence="4">Retrotransposon gag domain-containing protein</fullName>
    </recommendedName>
</protein>
<accession>K1Q7X2</accession>
<evidence type="ECO:0000256" key="2">
    <source>
        <dbReference type="SAM" id="MobiDB-lite"/>
    </source>
</evidence>
<sequence length="711" mass="79576">MSQCSHVALNPGETPTIRDTTLCPPEPQGQTPNLLDFDPLTTQDSPPSNPMPTRPVRPGCQSSDSQHVYSQGVTPESRDVGQGQYDRPVKAFDLKPQVPPTQNPTVPDAQSQLSGSHRDDRYSPGPFFMGGCSDHRPSSYPVPVPEVPSQPCHFGGEGGGRMAHTYEPPTTERPYNVSHARISAASQCPSNYAQNTPSIHPPEYSWRPAAAYGLPGDVQTPAARYNLQEFLAPPTSYHNPTTWSRPRYKDLHFDGRSSWKPFLHKFVRLSRSQRWTETEQHDQFCFFLEGTASEYYTLLLETSPDLRFADILRKFDKRFGSAAPDLAHQLNFESAVQNSSESLRQWSDRELMLATRAFPQLPDVHSQAIPRLCYGAEDREAGLYALDGQPKTVDEAVDRMQFYRHSRRGRPPGNSYNAVRSLVVDEESSKRDGKAESQIRELKSRVQHLEKTLKEVLDSMRKDWAFPERVSCCPKTEGGRKRWRGCSRGACQGVADEETKTCSQAPSGQLRTVCLLTQDEKTGFRKHPADDSCVVDKDAPCPNIRRRRKRGRRRMRHRRPNLLKSFSTDPDVPEEEVTPVDSNCRLKVLRSKVIPTESKCPEAKGKDDIVGDSWPPTQGAVSDDLFVMAARTASKAKLNIPGSSLETTVEDVHVPATRNSLAWESVGRGQPLEAAPNLEYRHSGVQIRETDAREMQSSPSGLCRTCLVDQT</sequence>
<feature type="compositionally biased region" description="Polar residues" evidence="2">
    <location>
        <begin position="60"/>
        <end position="74"/>
    </location>
</feature>
<evidence type="ECO:0000313" key="3">
    <source>
        <dbReference type="EMBL" id="EKC17476.1"/>
    </source>
</evidence>
<evidence type="ECO:0008006" key="4">
    <source>
        <dbReference type="Google" id="ProtNLM"/>
    </source>
</evidence>
<dbReference type="EMBL" id="JH822871">
    <property type="protein sequence ID" value="EKC17476.1"/>
    <property type="molecule type" value="Genomic_DNA"/>
</dbReference>
<dbReference type="AlphaFoldDB" id="K1Q7X2"/>
<keyword evidence="1" id="KW-0175">Coiled coil</keyword>
<gene>
    <name evidence="3" type="ORF">CGI_10000746</name>
</gene>
<dbReference type="InParanoid" id="K1Q7X2"/>
<proteinExistence type="predicted"/>
<organism evidence="3">
    <name type="scientific">Magallana gigas</name>
    <name type="common">Pacific oyster</name>
    <name type="synonym">Crassostrea gigas</name>
    <dbReference type="NCBI Taxonomy" id="29159"/>
    <lineage>
        <taxon>Eukaryota</taxon>
        <taxon>Metazoa</taxon>
        <taxon>Spiralia</taxon>
        <taxon>Lophotrochozoa</taxon>
        <taxon>Mollusca</taxon>
        <taxon>Bivalvia</taxon>
        <taxon>Autobranchia</taxon>
        <taxon>Pteriomorphia</taxon>
        <taxon>Ostreida</taxon>
        <taxon>Ostreoidea</taxon>
        <taxon>Ostreidae</taxon>
        <taxon>Magallana</taxon>
    </lineage>
</organism>